<dbReference type="PANTHER" id="PTHR10030:SF37">
    <property type="entry name" value="ALPHA-L-FUCOSIDASE-RELATED"/>
    <property type="match status" value="1"/>
</dbReference>
<evidence type="ECO:0000313" key="9">
    <source>
        <dbReference type="EMBL" id="MFD2255819.1"/>
    </source>
</evidence>
<dbReference type="InterPro" id="IPR000933">
    <property type="entry name" value="Glyco_hydro_29"/>
</dbReference>
<dbReference type="SUPFAM" id="SSF51445">
    <property type="entry name" value="(Trans)glycosidases"/>
    <property type="match status" value="1"/>
</dbReference>
<dbReference type="EC" id="3.2.1.51" evidence="2"/>
<dbReference type="Gene3D" id="2.60.40.1180">
    <property type="entry name" value="Golgi alpha-mannosidase II"/>
    <property type="match status" value="1"/>
</dbReference>
<keyword evidence="3 6" id="KW-0732">Signal</keyword>
<protein>
    <recommendedName>
        <fullName evidence="2">alpha-L-fucosidase</fullName>
        <ecNumber evidence="2">3.2.1.51</ecNumber>
    </recommendedName>
</protein>
<dbReference type="Proteomes" id="UP001597375">
    <property type="component" value="Unassembled WGS sequence"/>
</dbReference>
<evidence type="ECO:0000256" key="2">
    <source>
        <dbReference type="ARBA" id="ARBA00012662"/>
    </source>
</evidence>
<dbReference type="RefSeq" id="WP_386818509.1">
    <property type="nucleotide sequence ID" value="NZ_JBHUIT010000002.1"/>
</dbReference>
<evidence type="ECO:0000259" key="7">
    <source>
        <dbReference type="Pfam" id="PF01120"/>
    </source>
</evidence>
<evidence type="ECO:0000256" key="5">
    <source>
        <dbReference type="ARBA" id="ARBA00023295"/>
    </source>
</evidence>
<evidence type="ECO:0000256" key="4">
    <source>
        <dbReference type="ARBA" id="ARBA00022801"/>
    </source>
</evidence>
<feature type="domain" description="Alpha-L-fucosidase C-terminal" evidence="8">
    <location>
        <begin position="419"/>
        <end position="497"/>
    </location>
</feature>
<sequence length="499" mass="56813">MTTKSYFALIASCLGLGIIHAEPFSADWNSLRKYERPQWFQDAKFGIYTHWGPYSATMAPDHSDWYGRKVYGENGEMTKFHLETYGPLSEFGYKDIIPKFTAENFDADEWVKLFIEAGARFAGPVGEHADGFPMWASKQTKWNAANMGPKRDIVAEMEKAIRKTDLKFMVSMHHQWKYGWFSSEQPEPDSADPHYQDLYGPSVPMTGFSTKQANGKLDPMRVDPMPDQAFADDWLARVKEVVTGYQPDLLWFDNRMQILPEQTRKEMAAFYYNSSHENQREAVLSYKRPDLIVGTGTVDLERSRMPDIYPDPWLTDTSIAKNTWSYVTAPEYYSADRLTDDLIDIVSKNGCLLLNIAPAPDGTIPDEQREILRSMGAWLKINGEAIYSSRPWFVYGEGDTKAGGDGHLGDLKFNGFGPEDIRFTTSGQTLYAIALDRHEDNAPVTIEELSETAYNDEIKGITLLGYSGDITWTRDKQSLSITIPEDFENSHAYVFKIHR</sequence>
<evidence type="ECO:0000256" key="3">
    <source>
        <dbReference type="ARBA" id="ARBA00022729"/>
    </source>
</evidence>
<gene>
    <name evidence="9" type="ORF">ACFSSA_03940</name>
</gene>
<feature type="domain" description="Glycoside hydrolase family 29 N-terminal" evidence="7">
    <location>
        <begin position="21"/>
        <end position="384"/>
    </location>
</feature>
<keyword evidence="10" id="KW-1185">Reference proteome</keyword>
<evidence type="ECO:0000256" key="1">
    <source>
        <dbReference type="ARBA" id="ARBA00007951"/>
    </source>
</evidence>
<keyword evidence="5" id="KW-0326">Glycosidase</keyword>
<evidence type="ECO:0000256" key="6">
    <source>
        <dbReference type="SAM" id="SignalP"/>
    </source>
</evidence>
<evidence type="ECO:0000259" key="8">
    <source>
        <dbReference type="Pfam" id="PF16757"/>
    </source>
</evidence>
<comment type="similarity">
    <text evidence="1">Belongs to the glycosyl hydrolase 29 family.</text>
</comment>
<dbReference type="Gene3D" id="3.20.20.80">
    <property type="entry name" value="Glycosidases"/>
    <property type="match status" value="1"/>
</dbReference>
<evidence type="ECO:0000313" key="10">
    <source>
        <dbReference type="Proteomes" id="UP001597375"/>
    </source>
</evidence>
<dbReference type="InterPro" id="IPR031919">
    <property type="entry name" value="Fucosidase_C"/>
</dbReference>
<dbReference type="PANTHER" id="PTHR10030">
    <property type="entry name" value="ALPHA-L-FUCOSIDASE"/>
    <property type="match status" value="1"/>
</dbReference>
<feature type="signal peptide" evidence="6">
    <location>
        <begin position="1"/>
        <end position="21"/>
    </location>
</feature>
<dbReference type="Pfam" id="PF01120">
    <property type="entry name" value="Alpha_L_fucos"/>
    <property type="match status" value="1"/>
</dbReference>
<comment type="caution">
    <text evidence="9">The sequence shown here is derived from an EMBL/GenBank/DDBJ whole genome shotgun (WGS) entry which is preliminary data.</text>
</comment>
<feature type="chain" id="PRO_5046244094" description="alpha-L-fucosidase" evidence="6">
    <location>
        <begin position="22"/>
        <end position="499"/>
    </location>
</feature>
<dbReference type="Pfam" id="PF16757">
    <property type="entry name" value="Fucosidase_C"/>
    <property type="match status" value="1"/>
</dbReference>
<proteinExistence type="inferred from homology"/>
<reference evidence="10" key="1">
    <citation type="journal article" date="2019" name="Int. J. Syst. Evol. Microbiol.">
        <title>The Global Catalogue of Microorganisms (GCM) 10K type strain sequencing project: providing services to taxonomists for standard genome sequencing and annotation.</title>
        <authorList>
            <consortium name="The Broad Institute Genomics Platform"/>
            <consortium name="The Broad Institute Genome Sequencing Center for Infectious Disease"/>
            <person name="Wu L."/>
            <person name="Ma J."/>
        </authorList>
    </citation>
    <scope>NUCLEOTIDE SEQUENCE [LARGE SCALE GENOMIC DNA]</scope>
    <source>
        <strain evidence="10">CGMCC 4.7106</strain>
    </source>
</reference>
<dbReference type="InterPro" id="IPR017853">
    <property type="entry name" value="GH"/>
</dbReference>
<name>A0ABW5D5V9_9BACT</name>
<dbReference type="SMART" id="SM00812">
    <property type="entry name" value="Alpha_L_fucos"/>
    <property type="match status" value="1"/>
</dbReference>
<accession>A0ABW5D5V9</accession>
<dbReference type="InterPro" id="IPR013780">
    <property type="entry name" value="Glyco_hydro_b"/>
</dbReference>
<keyword evidence="4" id="KW-0378">Hydrolase</keyword>
<organism evidence="9 10">
    <name type="scientific">Luteolibacter algae</name>
    <dbReference type="NCBI Taxonomy" id="454151"/>
    <lineage>
        <taxon>Bacteria</taxon>
        <taxon>Pseudomonadati</taxon>
        <taxon>Verrucomicrobiota</taxon>
        <taxon>Verrucomicrobiia</taxon>
        <taxon>Verrucomicrobiales</taxon>
        <taxon>Verrucomicrobiaceae</taxon>
        <taxon>Luteolibacter</taxon>
    </lineage>
</organism>
<dbReference type="InterPro" id="IPR057739">
    <property type="entry name" value="Glyco_hydro_29_N"/>
</dbReference>
<dbReference type="EMBL" id="JBHUIT010000002">
    <property type="protein sequence ID" value="MFD2255819.1"/>
    <property type="molecule type" value="Genomic_DNA"/>
</dbReference>